<reference evidence="1" key="1">
    <citation type="submission" date="2014-11" db="EMBL/GenBank/DDBJ databases">
        <authorList>
            <person name="Amaro Gonzalez C."/>
        </authorList>
    </citation>
    <scope>NUCLEOTIDE SEQUENCE</scope>
</reference>
<name>A0A0E9UYR3_ANGAN</name>
<sequence length="22" mass="2529">MSVIDVTKIKCLIAIIITIDYY</sequence>
<organism evidence="1">
    <name type="scientific">Anguilla anguilla</name>
    <name type="common">European freshwater eel</name>
    <name type="synonym">Muraena anguilla</name>
    <dbReference type="NCBI Taxonomy" id="7936"/>
    <lineage>
        <taxon>Eukaryota</taxon>
        <taxon>Metazoa</taxon>
        <taxon>Chordata</taxon>
        <taxon>Craniata</taxon>
        <taxon>Vertebrata</taxon>
        <taxon>Euteleostomi</taxon>
        <taxon>Actinopterygii</taxon>
        <taxon>Neopterygii</taxon>
        <taxon>Teleostei</taxon>
        <taxon>Anguilliformes</taxon>
        <taxon>Anguillidae</taxon>
        <taxon>Anguilla</taxon>
    </lineage>
</organism>
<dbReference type="EMBL" id="GBXM01038262">
    <property type="protein sequence ID" value="JAH70315.1"/>
    <property type="molecule type" value="Transcribed_RNA"/>
</dbReference>
<accession>A0A0E9UYR3</accession>
<reference evidence="1" key="2">
    <citation type="journal article" date="2015" name="Fish Shellfish Immunol.">
        <title>Early steps in the European eel (Anguilla anguilla)-Vibrio vulnificus interaction in the gills: Role of the RtxA13 toxin.</title>
        <authorList>
            <person name="Callol A."/>
            <person name="Pajuelo D."/>
            <person name="Ebbesson L."/>
            <person name="Teles M."/>
            <person name="MacKenzie S."/>
            <person name="Amaro C."/>
        </authorList>
    </citation>
    <scope>NUCLEOTIDE SEQUENCE</scope>
</reference>
<proteinExistence type="predicted"/>
<dbReference type="AlphaFoldDB" id="A0A0E9UYR3"/>
<evidence type="ECO:0000313" key="1">
    <source>
        <dbReference type="EMBL" id="JAH70315.1"/>
    </source>
</evidence>
<protein>
    <submittedName>
        <fullName evidence="1">Uncharacterized protein</fullName>
    </submittedName>
</protein>